<keyword evidence="15" id="KW-1185">Reference proteome</keyword>
<comment type="similarity">
    <text evidence="2">Belongs to the CREC family.</text>
</comment>
<evidence type="ECO:0000256" key="3">
    <source>
        <dbReference type="ARBA" id="ARBA00022723"/>
    </source>
</evidence>
<organism evidence="14 15">
    <name type="scientific">Ophiophagus hannah</name>
    <name type="common">King cobra</name>
    <name type="synonym">Naja hannah</name>
    <dbReference type="NCBI Taxonomy" id="8665"/>
    <lineage>
        <taxon>Eukaryota</taxon>
        <taxon>Metazoa</taxon>
        <taxon>Chordata</taxon>
        <taxon>Craniata</taxon>
        <taxon>Vertebrata</taxon>
        <taxon>Euteleostomi</taxon>
        <taxon>Lepidosauria</taxon>
        <taxon>Squamata</taxon>
        <taxon>Bifurcata</taxon>
        <taxon>Unidentata</taxon>
        <taxon>Episquamata</taxon>
        <taxon>Toxicofera</taxon>
        <taxon>Serpentes</taxon>
        <taxon>Colubroidea</taxon>
        <taxon>Elapidae</taxon>
        <taxon>Elapinae</taxon>
        <taxon>Ophiophagus</taxon>
    </lineage>
</organism>
<dbReference type="PROSITE" id="PS50222">
    <property type="entry name" value="EF_HAND_2"/>
    <property type="match status" value="2"/>
</dbReference>
<evidence type="ECO:0000256" key="6">
    <source>
        <dbReference type="ARBA" id="ARBA00022824"/>
    </source>
</evidence>
<comment type="caution">
    <text evidence="14">The sequence shown here is derived from an EMBL/GenBank/DDBJ whole genome shotgun (WGS) entry which is preliminary data.</text>
</comment>
<evidence type="ECO:0000256" key="11">
    <source>
        <dbReference type="ARBA" id="ARBA00063143"/>
    </source>
</evidence>
<dbReference type="Pfam" id="PF13499">
    <property type="entry name" value="EF-hand_7"/>
    <property type="match status" value="1"/>
</dbReference>
<keyword evidence="5" id="KW-0677">Repeat</keyword>
<dbReference type="SUPFAM" id="SSF47473">
    <property type="entry name" value="EF-hand"/>
    <property type="match status" value="1"/>
</dbReference>
<dbReference type="InterPro" id="IPR011992">
    <property type="entry name" value="EF-hand-dom_pair"/>
</dbReference>
<dbReference type="InterPro" id="IPR002048">
    <property type="entry name" value="EF_hand_dom"/>
</dbReference>
<comment type="subunit">
    <text evidence="11">Interacts with PCSK6 (immature form including the propeptide); probably involved in the maturation and the secretion of PCSK6.</text>
</comment>
<keyword evidence="6" id="KW-0256">Endoplasmic reticulum</keyword>
<evidence type="ECO:0000256" key="7">
    <source>
        <dbReference type="ARBA" id="ARBA00022837"/>
    </source>
</evidence>
<gene>
    <name evidence="14" type="primary">RCN2</name>
    <name evidence="14" type="ORF">L345_07583</name>
</gene>
<dbReference type="GO" id="GO:0015031">
    <property type="term" value="P:protein transport"/>
    <property type="evidence" value="ECO:0007669"/>
    <property type="project" value="UniProtKB-ARBA"/>
</dbReference>
<dbReference type="GO" id="GO:0005788">
    <property type="term" value="C:endoplasmic reticulum lumen"/>
    <property type="evidence" value="ECO:0007669"/>
    <property type="project" value="UniProtKB-SubCell"/>
</dbReference>
<comment type="function">
    <text evidence="10">Probable molecular chaperone assisting protein biosynthesis and transport in the endoplasmic reticulum. Required for the proper biosynthesis and transport of pulmonary surfactant-associated protein A/SP-A, pulmonary surfactant-associated protein D/SP-D and the lipid transporter ABCA3. By regulating both the proper expression and the degradation through the endoplasmic reticulum-associated protein degradation pathway of these proteins plays a crucial role in pulmonary surfactant homeostasis. Has an anti-fibrotic activity by negatively regulating the secretion of type I and type III collagens. This calcium-binding protein also transiently associates with immature PCSK6 and regulates its secretion.</text>
</comment>
<evidence type="ECO:0000256" key="9">
    <source>
        <dbReference type="ARBA" id="ARBA00023186"/>
    </source>
</evidence>
<reference evidence="14 15" key="1">
    <citation type="journal article" date="2013" name="Proc. Natl. Acad. Sci. U.S.A.">
        <title>The king cobra genome reveals dynamic gene evolution and adaptation in the snake venom system.</title>
        <authorList>
            <person name="Vonk F.J."/>
            <person name="Casewell N.R."/>
            <person name="Henkel C.V."/>
            <person name="Heimberg A.M."/>
            <person name="Jansen H.J."/>
            <person name="McCleary R.J."/>
            <person name="Kerkkamp H.M."/>
            <person name="Vos R.A."/>
            <person name="Guerreiro I."/>
            <person name="Calvete J.J."/>
            <person name="Wuster W."/>
            <person name="Woods A.E."/>
            <person name="Logan J.M."/>
            <person name="Harrison R.A."/>
            <person name="Castoe T.A."/>
            <person name="de Koning A.P."/>
            <person name="Pollock D.D."/>
            <person name="Yandell M."/>
            <person name="Calderon D."/>
            <person name="Renjifo C."/>
            <person name="Currier R.B."/>
            <person name="Salgado D."/>
            <person name="Pla D."/>
            <person name="Sanz L."/>
            <person name="Hyder A.S."/>
            <person name="Ribeiro J.M."/>
            <person name="Arntzen J.W."/>
            <person name="van den Thillart G.E."/>
            <person name="Boetzer M."/>
            <person name="Pirovano W."/>
            <person name="Dirks R.P."/>
            <person name="Spaink H.P."/>
            <person name="Duboule D."/>
            <person name="McGlinn E."/>
            <person name="Kini R.M."/>
            <person name="Richardson M.K."/>
        </authorList>
    </citation>
    <scope>NUCLEOTIDE SEQUENCE</scope>
    <source>
        <tissue evidence="14">Blood</tissue>
    </source>
</reference>
<proteinExistence type="inferred from homology"/>
<evidence type="ECO:0000259" key="13">
    <source>
        <dbReference type="PROSITE" id="PS50222"/>
    </source>
</evidence>
<sequence length="203" mass="24092">LFLCPPPKDEVEEFSKLSPEEQQKRLKVIITKIDVDQDGFLTEEELSSWIQHSFKDYVVEDAKQQFHHYDKDGDGRVSWEEYNIQMYDRVINFEEDTTLDDAEEESFRQRKNPPLFPKLHLKDKKRFENANKEGDSVLDFEEFVAFEHPEEADYMKASLGMDLDGDRRLSANEILENQDLFLNSEATDYGRQLHDKSFYHEEL</sequence>
<dbReference type="SMART" id="SM00054">
    <property type="entry name" value="EFh"/>
    <property type="match status" value="2"/>
</dbReference>
<comment type="subcellular location">
    <subcellularLocation>
        <location evidence="1">Endoplasmic reticulum lumen</location>
    </subcellularLocation>
</comment>
<evidence type="ECO:0000256" key="5">
    <source>
        <dbReference type="ARBA" id="ARBA00022737"/>
    </source>
</evidence>
<dbReference type="EMBL" id="AZIM01001514">
    <property type="protein sequence ID" value="ETE66631.1"/>
    <property type="molecule type" value="Genomic_DNA"/>
</dbReference>
<protein>
    <recommendedName>
        <fullName evidence="12">Reticulocalbin-3</fullName>
    </recommendedName>
</protein>
<evidence type="ECO:0000313" key="14">
    <source>
        <dbReference type="EMBL" id="ETE66631.1"/>
    </source>
</evidence>
<evidence type="ECO:0000256" key="12">
    <source>
        <dbReference type="ARBA" id="ARBA00072696"/>
    </source>
</evidence>
<dbReference type="AlphaFoldDB" id="V8NXF8"/>
<evidence type="ECO:0000256" key="8">
    <source>
        <dbReference type="ARBA" id="ARBA00023180"/>
    </source>
</evidence>
<accession>V8NXF8</accession>
<keyword evidence="4" id="KW-0732">Signal</keyword>
<evidence type="ECO:0000256" key="10">
    <source>
        <dbReference type="ARBA" id="ARBA00056975"/>
    </source>
</evidence>
<evidence type="ECO:0000256" key="2">
    <source>
        <dbReference type="ARBA" id="ARBA00006431"/>
    </source>
</evidence>
<keyword evidence="8" id="KW-0325">Glycoprotein</keyword>
<dbReference type="GO" id="GO:0005509">
    <property type="term" value="F:calcium ion binding"/>
    <property type="evidence" value="ECO:0007669"/>
    <property type="project" value="InterPro"/>
</dbReference>
<keyword evidence="9" id="KW-0143">Chaperone</keyword>
<dbReference type="FunFam" id="1.10.238.10:FF:000104">
    <property type="entry name" value="calumenin isoform X1"/>
    <property type="match status" value="1"/>
</dbReference>
<dbReference type="Gene3D" id="1.10.238.10">
    <property type="entry name" value="EF-hand"/>
    <property type="match status" value="2"/>
</dbReference>
<dbReference type="PANTHER" id="PTHR10827">
    <property type="entry name" value="RETICULOCALBIN"/>
    <property type="match status" value="1"/>
</dbReference>
<keyword evidence="3" id="KW-0479">Metal-binding</keyword>
<feature type="domain" description="EF-hand" evidence="13">
    <location>
        <begin position="57"/>
        <end position="92"/>
    </location>
</feature>
<evidence type="ECO:0000313" key="15">
    <source>
        <dbReference type="Proteomes" id="UP000018936"/>
    </source>
</evidence>
<dbReference type="Proteomes" id="UP000018936">
    <property type="component" value="Unassembled WGS sequence"/>
</dbReference>
<keyword evidence="7" id="KW-0106">Calcium</keyword>
<dbReference type="PROSITE" id="PS00018">
    <property type="entry name" value="EF_HAND_1"/>
    <property type="match status" value="2"/>
</dbReference>
<feature type="domain" description="EF-hand" evidence="13">
    <location>
        <begin position="21"/>
        <end position="56"/>
    </location>
</feature>
<dbReference type="InterPro" id="IPR018247">
    <property type="entry name" value="EF_Hand_1_Ca_BS"/>
</dbReference>
<evidence type="ECO:0000256" key="4">
    <source>
        <dbReference type="ARBA" id="ARBA00022729"/>
    </source>
</evidence>
<dbReference type="PANTHER" id="PTHR10827:SF78">
    <property type="entry name" value="RETICULOCALBIN-2"/>
    <property type="match status" value="1"/>
</dbReference>
<feature type="non-terminal residue" evidence="14">
    <location>
        <position position="1"/>
    </location>
</feature>
<dbReference type="OrthoDB" id="293868at2759"/>
<name>V8NXF8_OPHHA</name>
<evidence type="ECO:0000256" key="1">
    <source>
        <dbReference type="ARBA" id="ARBA00004319"/>
    </source>
</evidence>